<dbReference type="EMBL" id="JAGSXH010000017">
    <property type="protein sequence ID" value="MBS2962888.1"/>
    <property type="molecule type" value="Genomic_DNA"/>
</dbReference>
<dbReference type="PANTHER" id="PTHR46696">
    <property type="entry name" value="P450, PUTATIVE (EUROFUNG)-RELATED"/>
    <property type="match status" value="1"/>
</dbReference>
<dbReference type="Gene3D" id="1.10.630.10">
    <property type="entry name" value="Cytochrome P450"/>
    <property type="match status" value="1"/>
</dbReference>
<dbReference type="GO" id="GO:0020037">
    <property type="term" value="F:heme binding"/>
    <property type="evidence" value="ECO:0007669"/>
    <property type="project" value="InterPro"/>
</dbReference>
<gene>
    <name evidence="2" type="ORF">KGA66_07530</name>
</gene>
<dbReference type="PRINTS" id="PR00385">
    <property type="entry name" value="P450"/>
</dbReference>
<dbReference type="PRINTS" id="PR00359">
    <property type="entry name" value="BP450"/>
</dbReference>
<dbReference type="GO" id="GO:0004497">
    <property type="term" value="F:monooxygenase activity"/>
    <property type="evidence" value="ECO:0007669"/>
    <property type="project" value="InterPro"/>
</dbReference>
<dbReference type="InterPro" id="IPR036396">
    <property type="entry name" value="Cyt_P450_sf"/>
</dbReference>
<dbReference type="RefSeq" id="WP_211466047.1">
    <property type="nucleotide sequence ID" value="NZ_JAGSXH010000017.1"/>
</dbReference>
<comment type="similarity">
    <text evidence="1">Belongs to the cytochrome P450 family.</text>
</comment>
<dbReference type="SUPFAM" id="SSF48264">
    <property type="entry name" value="Cytochrome P450"/>
    <property type="match status" value="1"/>
</dbReference>
<organism evidence="2 3">
    <name type="scientific">Actinocrinis puniceicyclus</name>
    <dbReference type="NCBI Taxonomy" id="977794"/>
    <lineage>
        <taxon>Bacteria</taxon>
        <taxon>Bacillati</taxon>
        <taxon>Actinomycetota</taxon>
        <taxon>Actinomycetes</taxon>
        <taxon>Catenulisporales</taxon>
        <taxon>Actinospicaceae</taxon>
        <taxon>Actinocrinis</taxon>
    </lineage>
</organism>
<protein>
    <submittedName>
        <fullName evidence="2">Cytochrome P450</fullName>
    </submittedName>
</protein>
<dbReference type="Pfam" id="PF00067">
    <property type="entry name" value="p450"/>
    <property type="match status" value="1"/>
</dbReference>
<dbReference type="AlphaFoldDB" id="A0A8J8BB93"/>
<name>A0A8J8BB93_9ACTN</name>
<proteinExistence type="inferred from homology"/>
<sequence length="404" mass="43297">MTAQTADRFRYAERFPLGAAATIAELERDPHPLLARLRGSEPVSFLPALGGWLVTRRDLALAVMRDAEAFTVDDPRFSTARVVGPSMLSLDGPRHARHRAPFADGFRPRDTHARLAAFIEREAARRVAALRPHGAAELRRGLAGPLAVAVVAESLGLRDARPETVLGWYDAIVGAVSDISAGREPRSSGAAAFARLGESVRATVRAGEPDSMLVAAARGGDDWSGLELPEVVSNAAVMLFGGIETTEAMITNAALHLLGDPEQPALARAEPARLDDALEESLRLEPAAAVVDRYATRDVELAGAPIRAGDLVIVSLAGANRDPALFADPDRFDPSRPNARSHLAFAQGPHFCLGAHAARLEARAALGALLRELPGLRLDPDRPAPVVRGLVFRKPESLYVRWDR</sequence>
<keyword evidence="3" id="KW-1185">Reference proteome</keyword>
<dbReference type="InterPro" id="IPR002397">
    <property type="entry name" value="Cyt_P450_B"/>
</dbReference>
<dbReference type="Proteomes" id="UP000677913">
    <property type="component" value="Unassembled WGS sequence"/>
</dbReference>
<reference evidence="2" key="1">
    <citation type="submission" date="2021-04" db="EMBL/GenBank/DDBJ databases">
        <title>Genome based classification of Actinospica acidithermotolerans sp. nov., an actinobacterium isolated from an Indonesian hot spring.</title>
        <authorList>
            <person name="Kusuma A.B."/>
            <person name="Putra K.E."/>
            <person name="Nafisah S."/>
            <person name="Loh J."/>
            <person name="Nouioui I."/>
            <person name="Goodfellow M."/>
        </authorList>
    </citation>
    <scope>NUCLEOTIDE SEQUENCE</scope>
    <source>
        <strain evidence="2">DSM 45618</strain>
    </source>
</reference>
<dbReference type="GO" id="GO:0016705">
    <property type="term" value="F:oxidoreductase activity, acting on paired donors, with incorporation or reduction of molecular oxygen"/>
    <property type="evidence" value="ECO:0007669"/>
    <property type="project" value="InterPro"/>
</dbReference>
<dbReference type="InterPro" id="IPR001128">
    <property type="entry name" value="Cyt_P450"/>
</dbReference>
<evidence type="ECO:0000313" key="3">
    <source>
        <dbReference type="Proteomes" id="UP000677913"/>
    </source>
</evidence>
<evidence type="ECO:0000256" key="1">
    <source>
        <dbReference type="ARBA" id="ARBA00010617"/>
    </source>
</evidence>
<comment type="caution">
    <text evidence="2">The sequence shown here is derived from an EMBL/GenBank/DDBJ whole genome shotgun (WGS) entry which is preliminary data.</text>
</comment>
<accession>A0A8J8BB93</accession>
<evidence type="ECO:0000313" key="2">
    <source>
        <dbReference type="EMBL" id="MBS2962888.1"/>
    </source>
</evidence>
<dbReference type="GO" id="GO:0005506">
    <property type="term" value="F:iron ion binding"/>
    <property type="evidence" value="ECO:0007669"/>
    <property type="project" value="InterPro"/>
</dbReference>
<dbReference type="PANTHER" id="PTHR46696:SF1">
    <property type="entry name" value="CYTOCHROME P450 YJIB-RELATED"/>
    <property type="match status" value="1"/>
</dbReference>